<comment type="caution">
    <text evidence="1">The sequence shown here is derived from an EMBL/GenBank/DDBJ whole genome shotgun (WGS) entry which is preliminary data.</text>
</comment>
<reference evidence="1 2" key="1">
    <citation type="submission" date="2022-06" db="EMBL/GenBank/DDBJ databases">
        <title>Pseudarthrobacter sp. strain RMG13 Genome sequencing and assembly.</title>
        <authorList>
            <person name="Kim I."/>
        </authorList>
    </citation>
    <scope>NUCLEOTIDE SEQUENCE [LARGE SCALE GENOMIC DNA]</scope>
    <source>
        <strain evidence="1 2">RMG13</strain>
    </source>
</reference>
<dbReference type="EMBL" id="JANCLV010000004">
    <property type="protein sequence ID" value="MCP8999695.1"/>
    <property type="molecule type" value="Genomic_DNA"/>
</dbReference>
<accession>A0ABT1LMN9</accession>
<protein>
    <submittedName>
        <fullName evidence="1">Uncharacterized protein</fullName>
    </submittedName>
</protein>
<proteinExistence type="predicted"/>
<dbReference type="Proteomes" id="UP001524318">
    <property type="component" value="Unassembled WGS sequence"/>
</dbReference>
<sequence length="97" mass="10048">MAGFAAATTGYQVLTTSVTPAVVDYPLDTNAKVTVQQATAENPTAVVTVTAPDGTVKAYRLDFSTGKDACRNGGWKTSPSPHFGNQGECVSYFAAGK</sequence>
<keyword evidence="2" id="KW-1185">Reference proteome</keyword>
<gene>
    <name evidence="1" type="ORF">NFC73_08110</name>
</gene>
<evidence type="ECO:0000313" key="2">
    <source>
        <dbReference type="Proteomes" id="UP001524318"/>
    </source>
</evidence>
<name>A0ABT1LMN9_9MICC</name>
<evidence type="ECO:0000313" key="1">
    <source>
        <dbReference type="EMBL" id="MCP8999695.1"/>
    </source>
</evidence>
<organism evidence="1 2">
    <name type="scientific">Pseudarthrobacter humi</name>
    <dbReference type="NCBI Taxonomy" id="2952523"/>
    <lineage>
        <taxon>Bacteria</taxon>
        <taxon>Bacillati</taxon>
        <taxon>Actinomycetota</taxon>
        <taxon>Actinomycetes</taxon>
        <taxon>Micrococcales</taxon>
        <taxon>Micrococcaceae</taxon>
        <taxon>Pseudarthrobacter</taxon>
    </lineage>
</organism>